<evidence type="ECO:0000313" key="2">
    <source>
        <dbReference type="EMBL" id="MBA8829861.1"/>
    </source>
</evidence>
<dbReference type="GO" id="GO:0005992">
    <property type="term" value="P:trehalose biosynthetic process"/>
    <property type="evidence" value="ECO:0007669"/>
    <property type="project" value="InterPro"/>
</dbReference>
<dbReference type="PANTHER" id="PTHR10788:SF106">
    <property type="entry name" value="BCDNA.GH08860"/>
    <property type="match status" value="1"/>
</dbReference>
<comment type="caution">
    <text evidence="2">The sequence shown here is derived from an EMBL/GenBank/DDBJ whole genome shotgun (WGS) entry which is preliminary data.</text>
</comment>
<gene>
    <name evidence="2" type="ORF">FB555_001987</name>
</gene>
<dbReference type="EMBL" id="JACGWU010000008">
    <property type="protein sequence ID" value="MBA8829861.1"/>
    <property type="molecule type" value="Genomic_DNA"/>
</dbReference>
<comment type="similarity">
    <text evidence="1">Belongs to the glycosyltransferase 20 family.</text>
</comment>
<dbReference type="SUPFAM" id="SSF53756">
    <property type="entry name" value="UDP-Glycosyltransferase/glycogen phosphorylase"/>
    <property type="match status" value="1"/>
</dbReference>
<sequence length="481" mass="54339">MKNTDLSGISTFGPSTMIVVSNRLPVDATENEDGSISWGLAPGGLVTALEPFMRENASTWVGWAGISDLVLAPFERDGVKLVSVTLSENDVELFYEGFSNDTLWPLYHDVIEAPSYHRAWWEVYRSVNQKFADVVAAEAAEGATVWVHDYQLQLVPQMLRELRPDLTIGFFLHIPFPAYGLFSQLPWRRQIIEGLLGADLVGFQRAQDVDNFLRIVRRIMAYKVIGGHVTVPSRGEENRYVVARNFPISISYPDIQKLIKDPAVIARSREIRESIGNPKIMILGADRLDYTKGFLHRLKAYDELLSDGDLDPTEVVMVMVASPSRERVDSYIKLRDDVELAVGRINGQYGELGHYPVVYLHHNYPREEMMALFLAADVMLVTPLRDGMNLVAKEFVAARSDGDGVLVLSEFAGAFDELKAAVAVNPHDIDDLKKQILRAKDMAPAERRQRMLSMRRRVREHDVEKWSRDFLKALAHTNRVS</sequence>
<keyword evidence="3" id="KW-1185">Reference proteome</keyword>
<dbReference type="Proteomes" id="UP000524237">
    <property type="component" value="Unassembled WGS sequence"/>
</dbReference>
<dbReference type="RefSeq" id="WP_182485282.1">
    <property type="nucleotide sequence ID" value="NZ_JACGWU010000008.1"/>
</dbReference>
<dbReference type="Pfam" id="PF00982">
    <property type="entry name" value="Glyco_transf_20"/>
    <property type="match status" value="1"/>
</dbReference>
<dbReference type="CDD" id="cd03788">
    <property type="entry name" value="GT20_TPS"/>
    <property type="match status" value="1"/>
</dbReference>
<protein>
    <submittedName>
        <fullName evidence="2">Alpha,alpha-trehalose-phosphate synthase [UDP-forming]</fullName>
    </submittedName>
</protein>
<evidence type="ECO:0000313" key="3">
    <source>
        <dbReference type="Proteomes" id="UP000524237"/>
    </source>
</evidence>
<dbReference type="InterPro" id="IPR001830">
    <property type="entry name" value="Glyco_trans_20"/>
</dbReference>
<dbReference type="GO" id="GO:0003825">
    <property type="term" value="F:alpha,alpha-trehalose-phosphate synthase (UDP-forming) activity"/>
    <property type="evidence" value="ECO:0007669"/>
    <property type="project" value="TreeGrafter"/>
</dbReference>
<dbReference type="AlphaFoldDB" id="A0A7W3PQ04"/>
<dbReference type="Gene3D" id="3.40.50.2000">
    <property type="entry name" value="Glycogen Phosphorylase B"/>
    <property type="match status" value="2"/>
</dbReference>
<accession>A0A7W3PQ04</accession>
<evidence type="ECO:0000256" key="1">
    <source>
        <dbReference type="ARBA" id="ARBA00008799"/>
    </source>
</evidence>
<name>A0A7W3PQ04_9MICO</name>
<dbReference type="PANTHER" id="PTHR10788">
    <property type="entry name" value="TREHALOSE-6-PHOSPHATE SYNTHASE"/>
    <property type="match status" value="1"/>
</dbReference>
<reference evidence="2 3" key="1">
    <citation type="submission" date="2020-07" db="EMBL/GenBank/DDBJ databases">
        <title>Sequencing the genomes of 1000 actinobacteria strains.</title>
        <authorList>
            <person name="Klenk H.-P."/>
        </authorList>
    </citation>
    <scope>NUCLEOTIDE SEQUENCE [LARGE SCALE GENOMIC DNA]</scope>
    <source>
        <strain evidence="2 3">DSM 23737</strain>
    </source>
</reference>
<organism evidence="2 3">
    <name type="scientific">Alpinimonas psychrophila</name>
    <dbReference type="NCBI Taxonomy" id="748908"/>
    <lineage>
        <taxon>Bacteria</taxon>
        <taxon>Bacillati</taxon>
        <taxon>Actinomycetota</taxon>
        <taxon>Actinomycetes</taxon>
        <taxon>Micrococcales</taxon>
        <taxon>Microbacteriaceae</taxon>
        <taxon>Alpinimonas</taxon>
    </lineage>
</organism>
<proteinExistence type="inferred from homology"/>